<sequence length="292" mass="33345">LTATPAPHLITRSTPLTPSLSHPDAPTGLRPRPRGASPSSAPRYLRPLFQATNQQIRANRVQGGCRVIKGGNFPLFFLRGFQRKRREKEEEDLGFRGEELFRVLISLDDREVEMLSGGAMRKSFKDSLKVLEADIQHANTLASDFPADYDGACLQMRMSYSPVAHLFLFLVQWADCSLAGALGLLRIMIYQVHVDGSTTMSTHERKASIKEFYAVIFPSLLQLQKGITDMEDKKQRAVCMERYRRRDEDEMKHFSEIDAEREEECGICMEMNSKFVLPNCSHAMCMKCYREW</sequence>
<name>A0A8D7BHG9_MUSAM</name>
<keyword evidence="2" id="KW-0863">Zinc-finger</keyword>
<dbReference type="InterPro" id="IPR017907">
    <property type="entry name" value="Znf_RING_CS"/>
</dbReference>
<feature type="compositionally biased region" description="Polar residues" evidence="4">
    <location>
        <begin position="11"/>
        <end position="20"/>
    </location>
</feature>
<feature type="non-terminal residue" evidence="5">
    <location>
        <position position="292"/>
    </location>
</feature>
<keyword evidence="3" id="KW-0862">Zinc</keyword>
<proteinExistence type="predicted"/>
<evidence type="ECO:0000256" key="4">
    <source>
        <dbReference type="SAM" id="MobiDB-lite"/>
    </source>
</evidence>
<evidence type="ECO:0000256" key="3">
    <source>
        <dbReference type="ARBA" id="ARBA00022833"/>
    </source>
</evidence>
<dbReference type="SUPFAM" id="SSF57850">
    <property type="entry name" value="RING/U-box"/>
    <property type="match status" value="1"/>
</dbReference>
<organism evidence="5">
    <name type="scientific">Musa acuminata subsp. malaccensis</name>
    <name type="common">Wild banana</name>
    <name type="synonym">Musa malaccensis</name>
    <dbReference type="NCBI Taxonomy" id="214687"/>
    <lineage>
        <taxon>Eukaryota</taxon>
        <taxon>Viridiplantae</taxon>
        <taxon>Streptophyta</taxon>
        <taxon>Embryophyta</taxon>
        <taxon>Tracheophyta</taxon>
        <taxon>Spermatophyta</taxon>
        <taxon>Magnoliopsida</taxon>
        <taxon>Liliopsida</taxon>
        <taxon>Zingiberales</taxon>
        <taxon>Musaceae</taxon>
        <taxon>Musa</taxon>
    </lineage>
</organism>
<dbReference type="PROSITE" id="PS00518">
    <property type="entry name" value="ZF_RING_1"/>
    <property type="match status" value="1"/>
</dbReference>
<dbReference type="EMBL" id="HG996475">
    <property type="protein sequence ID" value="CAG1864735.1"/>
    <property type="molecule type" value="Genomic_DNA"/>
</dbReference>
<dbReference type="InterPro" id="IPR013083">
    <property type="entry name" value="Znf_RING/FYVE/PHD"/>
</dbReference>
<dbReference type="GO" id="GO:0008270">
    <property type="term" value="F:zinc ion binding"/>
    <property type="evidence" value="ECO:0007669"/>
    <property type="project" value="UniProtKB-KW"/>
</dbReference>
<feature type="region of interest" description="Disordered" evidence="4">
    <location>
        <begin position="1"/>
        <end position="42"/>
    </location>
</feature>
<reference evidence="5" key="1">
    <citation type="submission" date="2021-03" db="EMBL/GenBank/DDBJ databases">
        <authorList>
            <consortium name="Genoscope - CEA"/>
            <person name="William W."/>
        </authorList>
    </citation>
    <scope>NUCLEOTIDE SEQUENCE</scope>
    <source>
        <strain evidence="5">Doubled-haploid Pahang</strain>
    </source>
</reference>
<dbReference type="PANTHER" id="PTHR15315">
    <property type="entry name" value="RING FINGER PROTEIN 41, 151"/>
    <property type="match status" value="1"/>
</dbReference>
<dbReference type="PANTHER" id="PTHR15315:SF102">
    <property type="entry name" value="RING-TYPE DOMAIN-CONTAINING PROTEIN"/>
    <property type="match status" value="1"/>
</dbReference>
<dbReference type="Gene3D" id="3.30.40.10">
    <property type="entry name" value="Zinc/RING finger domain, C3HC4 (zinc finger)"/>
    <property type="match status" value="1"/>
</dbReference>
<dbReference type="AlphaFoldDB" id="A0A8D7BHG9"/>
<accession>A0A8D7BHG9</accession>
<gene>
    <name evidence="5" type="ORF">GSMUA_08930.1</name>
</gene>
<keyword evidence="1" id="KW-0479">Metal-binding</keyword>
<evidence type="ECO:0000256" key="2">
    <source>
        <dbReference type="ARBA" id="ARBA00022771"/>
    </source>
</evidence>
<evidence type="ECO:0000313" key="5">
    <source>
        <dbReference type="EMBL" id="CAG1864735.1"/>
    </source>
</evidence>
<protein>
    <submittedName>
        <fullName evidence="5">(wild Malaysian banana) hypothetical protein</fullName>
    </submittedName>
</protein>
<evidence type="ECO:0000256" key="1">
    <source>
        <dbReference type="ARBA" id="ARBA00022723"/>
    </source>
</evidence>